<proteinExistence type="inferred from homology"/>
<dbReference type="FunFam" id="3.40.50.720:FF:000084">
    <property type="entry name" value="Short-chain dehydrogenase reductase"/>
    <property type="match status" value="1"/>
</dbReference>
<evidence type="ECO:0000313" key="3">
    <source>
        <dbReference type="EMBL" id="KNE18777.1"/>
    </source>
</evidence>
<dbReference type="PANTHER" id="PTHR42879">
    <property type="entry name" value="3-OXOACYL-(ACYL-CARRIER-PROTEIN) REDUCTASE"/>
    <property type="match status" value="1"/>
</dbReference>
<dbReference type="Proteomes" id="UP000036780">
    <property type="component" value="Unassembled WGS sequence"/>
</dbReference>
<dbReference type="PRINTS" id="PR00081">
    <property type="entry name" value="GDHRDH"/>
</dbReference>
<protein>
    <submittedName>
        <fullName evidence="3">Short-chain dehydrogenase</fullName>
    </submittedName>
</protein>
<comment type="caution">
    <text evidence="3">The sequence shown here is derived from an EMBL/GenBank/DDBJ whole genome shotgun (WGS) entry which is preliminary data.</text>
</comment>
<dbReference type="GO" id="GO:0008206">
    <property type="term" value="P:bile acid metabolic process"/>
    <property type="evidence" value="ECO:0007669"/>
    <property type="project" value="UniProtKB-ARBA"/>
</dbReference>
<dbReference type="Pfam" id="PF13561">
    <property type="entry name" value="adh_short_C2"/>
    <property type="match status" value="1"/>
</dbReference>
<dbReference type="EMBL" id="LGTO01000007">
    <property type="protein sequence ID" value="KNE18777.1"/>
    <property type="molecule type" value="Genomic_DNA"/>
</dbReference>
<evidence type="ECO:0000256" key="2">
    <source>
        <dbReference type="ARBA" id="ARBA00023002"/>
    </source>
</evidence>
<dbReference type="InterPro" id="IPR020904">
    <property type="entry name" value="Sc_DH/Rdtase_CS"/>
</dbReference>
<accession>A0A0L0QJN4</accession>
<dbReference type="PRINTS" id="PR00080">
    <property type="entry name" value="SDRFAMILY"/>
</dbReference>
<evidence type="ECO:0000256" key="1">
    <source>
        <dbReference type="ARBA" id="ARBA00006484"/>
    </source>
</evidence>
<dbReference type="NCBIfam" id="NF005559">
    <property type="entry name" value="PRK07231.1"/>
    <property type="match status" value="1"/>
</dbReference>
<name>A0A0L0QJN4_VIRPA</name>
<dbReference type="GO" id="GO:0016491">
    <property type="term" value="F:oxidoreductase activity"/>
    <property type="evidence" value="ECO:0007669"/>
    <property type="project" value="UniProtKB-KW"/>
</dbReference>
<dbReference type="CDD" id="cd05233">
    <property type="entry name" value="SDR_c"/>
    <property type="match status" value="1"/>
</dbReference>
<dbReference type="InterPro" id="IPR050259">
    <property type="entry name" value="SDR"/>
</dbReference>
<dbReference type="InterPro" id="IPR036291">
    <property type="entry name" value="NAD(P)-bd_dom_sf"/>
</dbReference>
<dbReference type="AlphaFoldDB" id="A0A0L0QJN4"/>
<reference evidence="4" key="1">
    <citation type="submission" date="2015-07" db="EMBL/GenBank/DDBJ databases">
        <title>Fjat-10053 dsm26.</title>
        <authorList>
            <person name="Liu B."/>
            <person name="Wang J."/>
            <person name="Zhu Y."/>
            <person name="Liu G."/>
            <person name="Chen Q."/>
            <person name="Chen Z."/>
            <person name="Lan J."/>
            <person name="Che J."/>
            <person name="Ge C."/>
            <person name="Shi H."/>
            <person name="Pan Z."/>
            <person name="Liu X."/>
        </authorList>
    </citation>
    <scope>NUCLEOTIDE SEQUENCE [LARGE SCALE GENOMIC DNA]</scope>
    <source>
        <strain evidence="4">DSM 26</strain>
    </source>
</reference>
<sequence>MSTMDGQVVIVTGAGKGIGKGIAKLFSQKGASVVIATRGEEEGLQTEQEIIDSGGEACFIQTDVSIEADIIEMVDKTLDRYGKINTLINNAGITVFKTIEEMTVDDWEEIINIDLRGTFLCSKYVIPAMKDEGKGAIINISSNHALSTLPNTEVYAAAKGGVNAMTRSMALSLGSYNIRVNAICPGFTDTPHYRNWLQASNQPEQTENEVLALHATNRISSPEDIAKLSLYLASDDSTMMTGECLVIDGGLSVRLYHAATF</sequence>
<dbReference type="GeneID" id="66871732"/>
<organism evidence="3 4">
    <name type="scientific">Virgibacillus pantothenticus</name>
    <dbReference type="NCBI Taxonomy" id="1473"/>
    <lineage>
        <taxon>Bacteria</taxon>
        <taxon>Bacillati</taxon>
        <taxon>Bacillota</taxon>
        <taxon>Bacilli</taxon>
        <taxon>Bacillales</taxon>
        <taxon>Bacillaceae</taxon>
        <taxon>Virgibacillus</taxon>
    </lineage>
</organism>
<evidence type="ECO:0000313" key="4">
    <source>
        <dbReference type="Proteomes" id="UP000036780"/>
    </source>
</evidence>
<dbReference type="InterPro" id="IPR002347">
    <property type="entry name" value="SDR_fam"/>
</dbReference>
<gene>
    <name evidence="3" type="ORF">AFK71_09220</name>
</gene>
<dbReference type="Gene3D" id="3.40.50.720">
    <property type="entry name" value="NAD(P)-binding Rossmann-like Domain"/>
    <property type="match status" value="1"/>
</dbReference>
<dbReference type="PANTHER" id="PTHR42879:SF2">
    <property type="entry name" value="3-OXOACYL-[ACYL-CARRIER-PROTEIN] REDUCTASE FABG"/>
    <property type="match status" value="1"/>
</dbReference>
<dbReference type="RefSeq" id="WP_050351260.1">
    <property type="nucleotide sequence ID" value="NZ_CP073011.1"/>
</dbReference>
<dbReference type="PATRIC" id="fig|1473.5.peg.307"/>
<keyword evidence="4" id="KW-1185">Reference proteome</keyword>
<keyword evidence="2" id="KW-0560">Oxidoreductase</keyword>
<dbReference type="SUPFAM" id="SSF51735">
    <property type="entry name" value="NAD(P)-binding Rossmann-fold domains"/>
    <property type="match status" value="1"/>
</dbReference>
<dbReference type="PROSITE" id="PS00061">
    <property type="entry name" value="ADH_SHORT"/>
    <property type="match status" value="1"/>
</dbReference>
<dbReference type="OrthoDB" id="9803333at2"/>
<comment type="similarity">
    <text evidence="1">Belongs to the short-chain dehydrogenases/reductases (SDR) family.</text>
</comment>